<comment type="caution">
    <text evidence="5">The sequence shown here is derived from an EMBL/GenBank/DDBJ whole genome shotgun (WGS) entry which is preliminary data.</text>
</comment>
<feature type="domain" description="Shavenoid isoform B-like N-terminal" evidence="4">
    <location>
        <begin position="29"/>
        <end position="91"/>
    </location>
</feature>
<feature type="transmembrane region" description="Helical" evidence="2">
    <location>
        <begin position="247"/>
        <end position="271"/>
    </location>
</feature>
<sequence>MGSTTVGLALVFFLCIGVDTGSNSVLSSISITRHHKGDIFLAQGTKCYEDLCLGVSSGTASPTDGTGCNCQCMPNLPIFRDDLRICVDDIQECTLAPFLSGTTTQKVPYVFLPLKGQIVYPSAEIIVSDVPRPICVVSGAQFLGRRGWIHLRNNSDTDLPFRLFRDEGRTYLQWLGEGDLRLAMEGRLILVHLLCKDASGDGAHKIFTPCIAFRVAGNPSTGVREMMFATDKNGSRDGEKSLSVSEYIAIGVCILLLGLIYVASLFLYFYFRRKKKQKKSGDGTHLTVAEEGIVKSNPLLQATRRHLAAVAGHENGGYATDSGSNCSESDRCSDIVLPEDEIGNNNHQNMEISATVHPCGLECNVAETLLNQDSNNIERLPEEDVSIVETLEGKEDRPETVRTMGSGNVRKKLYFNPAYFELDMLKAPPPAAIEFLTKIREVIAVAKHKMSAKRFSPSLIGIPEEEYYSRGGKPNSAGNRSRPASVLSFAGSTDSKKKKKSTCRTCVENEVSEEFKIPKNGSYCPNDTKQRIIRKWLEDVPFSKSETKGSSCKNDANKRNDVKTEDTSATEEAKKPPAPPQRKEVKKSTKGPAPPRPPPPPPVVPCIDIIKTPVKHNPEVVKPPSAPTAEIIDLQEGEDNIPRIQGKDKVPPVVAKTLMDAVIQEMIVQRKGDKNISHAVGVHNFIKKTLKSNFDMVNLKNARNEKFHNADKNIFEMDSLERKPEEDDKKPEKIDVNEEVVKEIDSCIEIYNEKKETIDSIIEPNEKTQDDHDYEVILLNPAEPEQEIEEKEKELKIYNLPEIMSKNDRSEGYSLVSEVYVNDGYSYSSDESTQSNNSNSNKNRVVVEKPGRLTIHVKDSPENYKRLPDETETFEPDTLDRKPGKFRYTKTIGNWEDNVQDQYSNQRFHEMDLECQHNNSLERPRISLKTSGSFRRNSLEKDVDDLFKNLNAPLARHFGSLREIYEAKSRGHRRRTETTSLVGSVSSDVECNSTLSWSEDRRNKLLHRGIILHVAGETKKHRRHKPKSYNYPDVVPPRPPKPSSLTATPLQRSGVSTPARSCCVSPNSRSACASPPPRSNCTSPRPVTLQFPPPPPRMDSGKTCISPSHSGRNSPVFPCLSPSFLSGRSSPTKAPMPPPRSLCSSPTSQKGRTSPSPYIPPPPKVTGTKPTYQSPCRSMCASPSPSRSPCASPLPPPRPPPKTTDVSPPLPPRCTKPPLPPKNSKSTRQRKFGGESQGRHSLARRPLPPIPSPRNYQDSTISSVSSRDLETLSMLSGASIDSLNSSDYEAFYTLPYDGHDGEIFDKATQRTHKIFGSFSPNPEGTSETGSINHKICGSKSRRKSLQRNGHKLEDSGYLSTHSESERRHRSAAAAAAMTSENTGSETEESLCDGASESGAESTATDSFFFGNFNRVKTAGSLDSGVGSEVNKNFLHTFRMIEDETIPETEPRDVLITVRQ</sequence>
<feature type="compositionally biased region" description="Pro residues" evidence="1">
    <location>
        <begin position="1192"/>
        <end position="1221"/>
    </location>
</feature>
<feature type="compositionally biased region" description="Basic and acidic residues" evidence="1">
    <location>
        <begin position="555"/>
        <end position="587"/>
    </location>
</feature>
<feature type="region of interest" description="Disordered" evidence="1">
    <location>
        <begin position="1016"/>
        <end position="1113"/>
    </location>
</feature>
<dbReference type="GO" id="GO:0005938">
    <property type="term" value="C:cell cortex"/>
    <property type="evidence" value="ECO:0007669"/>
    <property type="project" value="TreeGrafter"/>
</dbReference>
<feature type="region of interest" description="Disordered" evidence="1">
    <location>
        <begin position="544"/>
        <end position="605"/>
    </location>
</feature>
<feature type="signal peptide" evidence="3">
    <location>
        <begin position="1"/>
        <end position="20"/>
    </location>
</feature>
<feature type="compositionally biased region" description="Pro residues" evidence="1">
    <location>
        <begin position="592"/>
        <end position="604"/>
    </location>
</feature>
<evidence type="ECO:0000259" key="4">
    <source>
        <dbReference type="Pfam" id="PF23328"/>
    </source>
</evidence>
<feature type="region of interest" description="Disordered" evidence="1">
    <location>
        <begin position="1127"/>
        <end position="1266"/>
    </location>
</feature>
<accession>A0AAW2I8I3</accession>
<evidence type="ECO:0000256" key="3">
    <source>
        <dbReference type="SAM" id="SignalP"/>
    </source>
</evidence>
<name>A0AAW2I8I3_9NEOP</name>
<evidence type="ECO:0000313" key="5">
    <source>
        <dbReference type="EMBL" id="KAL0278158.1"/>
    </source>
</evidence>
<dbReference type="PANTHER" id="PTHR39387">
    <property type="entry name" value="SHAVENOID, ISOFORM B"/>
    <property type="match status" value="1"/>
</dbReference>
<dbReference type="PANTHER" id="PTHR39387:SF1">
    <property type="entry name" value="SHAVENOID, ISOFORM B"/>
    <property type="match status" value="1"/>
</dbReference>
<feature type="compositionally biased region" description="Polar residues" evidence="1">
    <location>
        <begin position="1142"/>
        <end position="1153"/>
    </location>
</feature>
<feature type="chain" id="PRO_5043777712" description="Shavenoid isoform B-like N-terminal domain-containing protein" evidence="3">
    <location>
        <begin position="21"/>
        <end position="1459"/>
    </location>
</feature>
<feature type="compositionally biased region" description="Polar residues" evidence="1">
    <location>
        <begin position="1043"/>
        <end position="1059"/>
    </location>
</feature>
<feature type="compositionally biased region" description="Basic residues" evidence="1">
    <location>
        <begin position="1339"/>
        <end position="1349"/>
    </location>
</feature>
<gene>
    <name evidence="5" type="ORF">PYX00_000061</name>
</gene>
<keyword evidence="2" id="KW-1133">Transmembrane helix</keyword>
<organism evidence="5">
    <name type="scientific">Menopon gallinae</name>
    <name type="common">poultry shaft louse</name>
    <dbReference type="NCBI Taxonomy" id="328185"/>
    <lineage>
        <taxon>Eukaryota</taxon>
        <taxon>Metazoa</taxon>
        <taxon>Ecdysozoa</taxon>
        <taxon>Arthropoda</taxon>
        <taxon>Hexapoda</taxon>
        <taxon>Insecta</taxon>
        <taxon>Pterygota</taxon>
        <taxon>Neoptera</taxon>
        <taxon>Paraneoptera</taxon>
        <taxon>Psocodea</taxon>
        <taxon>Troctomorpha</taxon>
        <taxon>Phthiraptera</taxon>
        <taxon>Amblycera</taxon>
        <taxon>Menoponidae</taxon>
        <taxon>Menopon</taxon>
    </lineage>
</organism>
<dbReference type="CDD" id="cd12087">
    <property type="entry name" value="TM_EGFR-like"/>
    <property type="match status" value="1"/>
</dbReference>
<feature type="region of interest" description="Disordered" evidence="1">
    <location>
        <begin position="469"/>
        <end position="502"/>
    </location>
</feature>
<dbReference type="InterPro" id="IPR057507">
    <property type="entry name" value="Sha_B-like_N"/>
</dbReference>
<feature type="region of interest" description="Disordered" evidence="1">
    <location>
        <begin position="1317"/>
        <end position="1398"/>
    </location>
</feature>
<feature type="compositionally biased region" description="Polar residues" evidence="1">
    <location>
        <begin position="1254"/>
        <end position="1266"/>
    </location>
</feature>
<evidence type="ECO:0000256" key="1">
    <source>
        <dbReference type="SAM" id="MobiDB-lite"/>
    </source>
</evidence>
<feature type="compositionally biased region" description="Low complexity" evidence="1">
    <location>
        <begin position="1165"/>
        <end position="1191"/>
    </location>
</feature>
<feature type="compositionally biased region" description="Polar residues" evidence="1">
    <location>
        <begin position="1103"/>
        <end position="1113"/>
    </location>
</feature>
<protein>
    <recommendedName>
        <fullName evidence="4">Shavenoid isoform B-like N-terminal domain-containing protein</fullName>
    </recommendedName>
</protein>
<dbReference type="GO" id="GO:0035317">
    <property type="term" value="P:imaginal disc-derived wing hair organization"/>
    <property type="evidence" value="ECO:0007669"/>
    <property type="project" value="TreeGrafter"/>
</dbReference>
<dbReference type="Pfam" id="PF23328">
    <property type="entry name" value="Sha_B_N"/>
    <property type="match status" value="1"/>
</dbReference>
<feature type="compositionally biased region" description="Low complexity" evidence="1">
    <location>
        <begin position="1371"/>
        <end position="1384"/>
    </location>
</feature>
<evidence type="ECO:0000256" key="2">
    <source>
        <dbReference type="SAM" id="Phobius"/>
    </source>
</evidence>
<reference evidence="5" key="1">
    <citation type="journal article" date="2024" name="Gigascience">
        <title>Chromosome-level genome of the poultry shaft louse Menopon gallinae provides insight into the host-switching and adaptive evolution of parasitic lice.</title>
        <authorList>
            <person name="Xu Y."/>
            <person name="Ma L."/>
            <person name="Liu S."/>
            <person name="Liang Y."/>
            <person name="Liu Q."/>
            <person name="He Z."/>
            <person name="Tian L."/>
            <person name="Duan Y."/>
            <person name="Cai W."/>
            <person name="Li H."/>
            <person name="Song F."/>
        </authorList>
    </citation>
    <scope>NUCLEOTIDE SEQUENCE</scope>
    <source>
        <strain evidence="5">Cailab_2023a</strain>
    </source>
</reference>
<keyword evidence="3" id="KW-0732">Signal</keyword>
<dbReference type="EMBL" id="JARGDH010000001">
    <property type="protein sequence ID" value="KAL0278158.1"/>
    <property type="molecule type" value="Genomic_DNA"/>
</dbReference>
<keyword evidence="2" id="KW-0812">Transmembrane</keyword>
<keyword evidence="2" id="KW-0472">Membrane</keyword>
<proteinExistence type="predicted"/>
<feature type="compositionally biased region" description="Polar residues" evidence="1">
    <location>
        <begin position="1318"/>
        <end position="1331"/>
    </location>
</feature>